<protein>
    <recommendedName>
        <fullName evidence="2">DUF7731 domain-containing protein</fullName>
    </recommendedName>
</protein>
<accession>A0A498IDF9</accession>
<feature type="chain" id="PRO_5019869836" description="DUF7731 domain-containing protein" evidence="1">
    <location>
        <begin position="29"/>
        <end position="179"/>
    </location>
</feature>
<evidence type="ECO:0000256" key="1">
    <source>
        <dbReference type="SAM" id="SignalP"/>
    </source>
</evidence>
<dbReference type="AlphaFoldDB" id="A0A498IDF9"/>
<dbReference type="EMBL" id="RDQH01000339">
    <property type="protein sequence ID" value="RXH80172.1"/>
    <property type="molecule type" value="Genomic_DNA"/>
</dbReference>
<gene>
    <name evidence="3" type="ORF">DVH24_041319</name>
</gene>
<dbReference type="Proteomes" id="UP000290289">
    <property type="component" value="Chromosome 13"/>
</dbReference>
<comment type="caution">
    <text evidence="3">The sequence shown here is derived from an EMBL/GenBank/DDBJ whole genome shotgun (WGS) entry which is preliminary data.</text>
</comment>
<feature type="domain" description="DUF7731" evidence="2">
    <location>
        <begin position="50"/>
        <end position="149"/>
    </location>
</feature>
<keyword evidence="4" id="KW-1185">Reference proteome</keyword>
<reference evidence="3 4" key="1">
    <citation type="submission" date="2018-10" db="EMBL/GenBank/DDBJ databases">
        <title>A high-quality apple genome assembly.</title>
        <authorList>
            <person name="Hu J."/>
        </authorList>
    </citation>
    <scope>NUCLEOTIDE SEQUENCE [LARGE SCALE GENOMIC DNA]</scope>
    <source>
        <strain evidence="4">cv. HFTH1</strain>
        <tissue evidence="3">Young leaf</tissue>
    </source>
</reference>
<dbReference type="Gramene" id="mRNA:MD13G0139600">
    <property type="protein sequence ID" value="mRNA:MD13G0139600"/>
    <property type="gene ID" value="MD13G0139600"/>
</dbReference>
<dbReference type="PANTHER" id="PTHR34366:SF2">
    <property type="entry name" value="OS07G0289901 PROTEIN"/>
    <property type="match status" value="1"/>
</dbReference>
<evidence type="ECO:0000313" key="4">
    <source>
        <dbReference type="Proteomes" id="UP000290289"/>
    </source>
</evidence>
<organism evidence="3 4">
    <name type="scientific">Malus domestica</name>
    <name type="common">Apple</name>
    <name type="synonym">Pyrus malus</name>
    <dbReference type="NCBI Taxonomy" id="3750"/>
    <lineage>
        <taxon>Eukaryota</taxon>
        <taxon>Viridiplantae</taxon>
        <taxon>Streptophyta</taxon>
        <taxon>Embryophyta</taxon>
        <taxon>Tracheophyta</taxon>
        <taxon>Spermatophyta</taxon>
        <taxon>Magnoliopsida</taxon>
        <taxon>eudicotyledons</taxon>
        <taxon>Gunneridae</taxon>
        <taxon>Pentapetalae</taxon>
        <taxon>rosids</taxon>
        <taxon>fabids</taxon>
        <taxon>Rosales</taxon>
        <taxon>Rosaceae</taxon>
        <taxon>Amygdaloideae</taxon>
        <taxon>Maleae</taxon>
        <taxon>Malus</taxon>
    </lineage>
</organism>
<proteinExistence type="predicted"/>
<name>A0A498IDF9_MALDO</name>
<evidence type="ECO:0000259" key="2">
    <source>
        <dbReference type="Pfam" id="PF24865"/>
    </source>
</evidence>
<dbReference type="InterPro" id="IPR056633">
    <property type="entry name" value="DUF7731"/>
</dbReference>
<feature type="signal peptide" evidence="1">
    <location>
        <begin position="1"/>
        <end position="28"/>
    </location>
</feature>
<keyword evidence="1" id="KW-0732">Signal</keyword>
<dbReference type="Pfam" id="PF24865">
    <property type="entry name" value="DUF7731"/>
    <property type="match status" value="1"/>
</dbReference>
<sequence length="179" mass="19764">MALTMTQLSVLAAAFICISLFCCRTGMADEYTPERGDEPEKGTGTEHQDPTQIVAKALLCFNDKYVYSSCEESYRLNESGDLKVPAEKTDEYCNGPCMTETQLVLDCIDNIMTNFLFYNKATIQDIRDTIHAGCGHGKERGKFDVAEHIIRAEGSNAYKAANQILIGIVLMIVGNGLLF</sequence>
<dbReference type="OrthoDB" id="1843925at2759"/>
<dbReference type="KEGG" id="mdm:103452793"/>
<dbReference type="PANTHER" id="PTHR34366">
    <property type="entry name" value="OS07G0289901 PROTEIN-RELATED"/>
    <property type="match status" value="1"/>
</dbReference>
<evidence type="ECO:0000313" key="3">
    <source>
        <dbReference type="EMBL" id="RXH80172.1"/>
    </source>
</evidence>